<keyword evidence="2" id="KW-1185">Reference proteome</keyword>
<proteinExistence type="predicted"/>
<accession>A0ACA9RJ05</accession>
<protein>
    <submittedName>
        <fullName evidence="1">8857_t:CDS:1</fullName>
    </submittedName>
</protein>
<evidence type="ECO:0000313" key="1">
    <source>
        <dbReference type="EMBL" id="CAG8795455.1"/>
    </source>
</evidence>
<gene>
    <name evidence="1" type="ORF">SPELUC_LOCUS17593</name>
</gene>
<comment type="caution">
    <text evidence="1">The sequence shown here is derived from an EMBL/GenBank/DDBJ whole genome shotgun (WGS) entry which is preliminary data.</text>
</comment>
<reference evidence="1" key="1">
    <citation type="submission" date="2021-06" db="EMBL/GenBank/DDBJ databases">
        <authorList>
            <person name="Kallberg Y."/>
            <person name="Tangrot J."/>
            <person name="Rosling A."/>
        </authorList>
    </citation>
    <scope>NUCLEOTIDE SEQUENCE</scope>
    <source>
        <strain evidence="1">28 12/20/2015</strain>
    </source>
</reference>
<feature type="non-terminal residue" evidence="1">
    <location>
        <position position="1"/>
    </location>
</feature>
<dbReference type="EMBL" id="CAJVPW010073599">
    <property type="protein sequence ID" value="CAG8795455.1"/>
    <property type="molecule type" value="Genomic_DNA"/>
</dbReference>
<feature type="non-terminal residue" evidence="1">
    <location>
        <position position="108"/>
    </location>
</feature>
<evidence type="ECO:0000313" key="2">
    <source>
        <dbReference type="Proteomes" id="UP000789366"/>
    </source>
</evidence>
<sequence>LYLKSLENIMNNEQGSRKKKAQLLYDKYKKSLSRANKPVLGHRQSLSLSDVQETRPDHQIAKNWESERRANKIGSGPSINIYNSTFSGNDQRIGTIYNESNSKRTLKR</sequence>
<dbReference type="Proteomes" id="UP000789366">
    <property type="component" value="Unassembled WGS sequence"/>
</dbReference>
<organism evidence="1 2">
    <name type="scientific">Cetraspora pellucida</name>
    <dbReference type="NCBI Taxonomy" id="1433469"/>
    <lineage>
        <taxon>Eukaryota</taxon>
        <taxon>Fungi</taxon>
        <taxon>Fungi incertae sedis</taxon>
        <taxon>Mucoromycota</taxon>
        <taxon>Glomeromycotina</taxon>
        <taxon>Glomeromycetes</taxon>
        <taxon>Diversisporales</taxon>
        <taxon>Gigasporaceae</taxon>
        <taxon>Cetraspora</taxon>
    </lineage>
</organism>
<name>A0ACA9RJ05_9GLOM</name>